<evidence type="ECO:0000313" key="2">
    <source>
        <dbReference type="EMBL" id="CDW71440.1"/>
    </source>
</evidence>
<gene>
    <name evidence="2" type="primary">Contig8002.g403</name>
    <name evidence="2" type="ORF">STYLEM_384</name>
</gene>
<dbReference type="EMBL" id="CCKQ01000381">
    <property type="protein sequence ID" value="CDW71440.1"/>
    <property type="molecule type" value="Genomic_DNA"/>
</dbReference>
<dbReference type="InParanoid" id="A0A077ZPY2"/>
<name>A0A077ZPY2_STYLE</name>
<dbReference type="OrthoDB" id="10553496at2759"/>
<dbReference type="AlphaFoldDB" id="A0A077ZPY2"/>
<protein>
    <submittedName>
        <fullName evidence="2">Uncharacterized protein</fullName>
    </submittedName>
</protein>
<feature type="coiled-coil region" evidence="1">
    <location>
        <begin position="304"/>
        <end position="331"/>
    </location>
</feature>
<reference evidence="2 3" key="1">
    <citation type="submission" date="2014-06" db="EMBL/GenBank/DDBJ databases">
        <authorList>
            <person name="Swart Estienne"/>
        </authorList>
    </citation>
    <scope>NUCLEOTIDE SEQUENCE [LARGE SCALE GENOMIC DNA]</scope>
    <source>
        <strain evidence="2 3">130c</strain>
    </source>
</reference>
<sequence length="336" mass="39970">MSSPSKIQQDSLLHSSQISSNPFNYNKFADMENEWTNEVLIDFIKHRCHHEQKKLQEREANLIQERNSIRRTLNDLEVLQISKEDKVQDILKKRNQEQDQILRLKKMIESNTAKINEKRQTLEQKKDPVKKLQEALETTKREVNEKNLKKVYNYLEKKNNDAVVYVMEALIGLMRGSKRADSMSVELYTKTHEGFMMGLNRIDITKLNVDYCQEHLDKLRDSFDRILIEEEFSVFRTFRNILSKLCLLAMLGSDINKLQQQIQKKEIENENSLKQIDQKEYLLKTIDVHEFIKGDIQYFETEQVKIYKQKEAQLNEEIKKVQLSLENFEDKFFADL</sequence>
<feature type="coiled-coil region" evidence="1">
    <location>
        <begin position="87"/>
        <end position="149"/>
    </location>
</feature>
<keyword evidence="3" id="KW-1185">Reference proteome</keyword>
<organism evidence="2 3">
    <name type="scientific">Stylonychia lemnae</name>
    <name type="common">Ciliate</name>
    <dbReference type="NCBI Taxonomy" id="5949"/>
    <lineage>
        <taxon>Eukaryota</taxon>
        <taxon>Sar</taxon>
        <taxon>Alveolata</taxon>
        <taxon>Ciliophora</taxon>
        <taxon>Intramacronucleata</taxon>
        <taxon>Spirotrichea</taxon>
        <taxon>Stichotrichia</taxon>
        <taxon>Sporadotrichida</taxon>
        <taxon>Oxytrichidae</taxon>
        <taxon>Stylonychinae</taxon>
        <taxon>Stylonychia</taxon>
    </lineage>
</organism>
<dbReference type="Proteomes" id="UP000039865">
    <property type="component" value="Unassembled WGS sequence"/>
</dbReference>
<accession>A0A077ZPY2</accession>
<evidence type="ECO:0000256" key="1">
    <source>
        <dbReference type="SAM" id="Coils"/>
    </source>
</evidence>
<evidence type="ECO:0000313" key="3">
    <source>
        <dbReference type="Proteomes" id="UP000039865"/>
    </source>
</evidence>
<keyword evidence="1" id="KW-0175">Coiled coil</keyword>
<proteinExistence type="predicted"/>
<feature type="coiled-coil region" evidence="1">
    <location>
        <begin position="248"/>
        <end position="275"/>
    </location>
</feature>